<proteinExistence type="predicted"/>
<name>A0ABU6LBH6_9GAMM</name>
<evidence type="ECO:0000313" key="1">
    <source>
        <dbReference type="EMBL" id="MEC6833583.1"/>
    </source>
</evidence>
<protein>
    <submittedName>
        <fullName evidence="1">Uncharacterized protein</fullName>
    </submittedName>
</protein>
<reference evidence="1 2" key="1">
    <citation type="submission" date="2024-01" db="EMBL/GenBank/DDBJ databases">
        <title>Active colonisers of the gastrointestinal tract of Atlantic salmon farmed in a warm water region.</title>
        <authorList>
            <person name="Bowman J.P."/>
        </authorList>
    </citation>
    <scope>NUCLEOTIDE SEQUENCE [LARGE SCALE GENOMIC DNA]</scope>
    <source>
        <strain evidence="1 2">S3MW1</strain>
    </source>
</reference>
<comment type="caution">
    <text evidence="1">The sequence shown here is derived from an EMBL/GenBank/DDBJ whole genome shotgun (WGS) entry which is preliminary data.</text>
</comment>
<gene>
    <name evidence="1" type="ORF">VXS06_17605</name>
</gene>
<organism evidence="1 2">
    <name type="scientific">Photobacterium toruni</name>
    <dbReference type="NCBI Taxonomy" id="1935446"/>
    <lineage>
        <taxon>Bacteria</taxon>
        <taxon>Pseudomonadati</taxon>
        <taxon>Pseudomonadota</taxon>
        <taxon>Gammaproteobacteria</taxon>
        <taxon>Vibrionales</taxon>
        <taxon>Vibrionaceae</taxon>
        <taxon>Photobacterium</taxon>
    </lineage>
</organism>
<evidence type="ECO:0000313" key="2">
    <source>
        <dbReference type="Proteomes" id="UP001306119"/>
    </source>
</evidence>
<accession>A0ABU6LBH6</accession>
<dbReference type="Proteomes" id="UP001306119">
    <property type="component" value="Unassembled WGS sequence"/>
</dbReference>
<sequence>MRGKIRLAGSAAFALGLPVWNLVPLGNLLPLEGQVSDRSEAKS</sequence>
<keyword evidence="2" id="KW-1185">Reference proteome</keyword>
<dbReference type="EMBL" id="JAYXUG010000022">
    <property type="protein sequence ID" value="MEC6833583.1"/>
    <property type="molecule type" value="Genomic_DNA"/>
</dbReference>
<dbReference type="RefSeq" id="WP_327775560.1">
    <property type="nucleotide sequence ID" value="NZ_JAYXUG010000022.1"/>
</dbReference>